<feature type="region of interest" description="Disordered" evidence="1">
    <location>
        <begin position="108"/>
        <end position="152"/>
    </location>
</feature>
<organism evidence="3 4">
    <name type="scientific">Aequorivita antarctica</name>
    <dbReference type="NCBI Taxonomy" id="153266"/>
    <lineage>
        <taxon>Bacteria</taxon>
        <taxon>Pseudomonadati</taxon>
        <taxon>Bacteroidota</taxon>
        <taxon>Flavobacteriia</taxon>
        <taxon>Flavobacteriales</taxon>
        <taxon>Flavobacteriaceae</taxon>
        <taxon>Aequorivita</taxon>
    </lineage>
</organism>
<feature type="compositionally biased region" description="Polar residues" evidence="1">
    <location>
        <begin position="217"/>
        <end position="227"/>
    </location>
</feature>
<accession>A0A5C6YUR8</accession>
<dbReference type="Proteomes" id="UP000321497">
    <property type="component" value="Unassembled WGS sequence"/>
</dbReference>
<protein>
    <submittedName>
        <fullName evidence="3">Curlin</fullName>
    </submittedName>
</protein>
<keyword evidence="2" id="KW-0732">Signal</keyword>
<reference evidence="3 4" key="1">
    <citation type="submission" date="2019-08" db="EMBL/GenBank/DDBJ databases">
        <title>Genome of Aequorivita antarctica SW49 (type strain).</title>
        <authorList>
            <person name="Bowman J.P."/>
        </authorList>
    </citation>
    <scope>NUCLEOTIDE SEQUENCE [LARGE SCALE GENOMIC DNA]</scope>
    <source>
        <strain evidence="3 4">SW49</strain>
    </source>
</reference>
<feature type="region of interest" description="Disordered" evidence="1">
    <location>
        <begin position="210"/>
        <end position="268"/>
    </location>
</feature>
<name>A0A5C6YUR8_9FLAO</name>
<feature type="chain" id="PRO_5022982110" evidence="2">
    <location>
        <begin position="20"/>
        <end position="498"/>
    </location>
</feature>
<comment type="caution">
    <text evidence="3">The sequence shown here is derived from an EMBL/GenBank/DDBJ whole genome shotgun (WGS) entry which is preliminary data.</text>
</comment>
<proteinExistence type="predicted"/>
<keyword evidence="4" id="KW-1185">Reference proteome</keyword>
<feature type="region of interest" description="Disordered" evidence="1">
    <location>
        <begin position="368"/>
        <end position="390"/>
    </location>
</feature>
<feature type="compositionally biased region" description="Polar residues" evidence="1">
    <location>
        <begin position="125"/>
        <end position="140"/>
    </location>
</feature>
<gene>
    <name evidence="3" type="ORF">ESU54_16995</name>
</gene>
<evidence type="ECO:0000256" key="1">
    <source>
        <dbReference type="SAM" id="MobiDB-lite"/>
    </source>
</evidence>
<evidence type="ECO:0000313" key="4">
    <source>
        <dbReference type="Proteomes" id="UP000321497"/>
    </source>
</evidence>
<evidence type="ECO:0000313" key="3">
    <source>
        <dbReference type="EMBL" id="TXD71343.1"/>
    </source>
</evidence>
<feature type="compositionally biased region" description="Polar residues" evidence="1">
    <location>
        <begin position="236"/>
        <end position="248"/>
    </location>
</feature>
<dbReference type="RefSeq" id="WP_146848155.1">
    <property type="nucleotide sequence ID" value="NZ_VORT01000020.1"/>
</dbReference>
<feature type="signal peptide" evidence="2">
    <location>
        <begin position="1"/>
        <end position="19"/>
    </location>
</feature>
<dbReference type="AlphaFoldDB" id="A0A5C6YUR8"/>
<evidence type="ECO:0000256" key="2">
    <source>
        <dbReference type="SAM" id="SignalP"/>
    </source>
</evidence>
<sequence length="498" mass="51507">MKKLIFCAVALFVGGMTYAQVTDSQGNVAPAPSKITALPGSAAGANTGLSVQNGHENKVRVRQAGTSQSAYTFQDDGTTGFGENQADVRQTGAVSAASGVANAADVRQSGALNSSATRQEGDDNNAVTRQGQIDGSSTGNKAKIRQGTGQQAQENYAAIDQNGDNNWASTQQTYDNSEAWTQQTGDNNKSMIVQDAGPNQTDGHFAVNEQEGERNESSIGQSGNGARNSARAIQGGNDNQAKQSQFATDGTGGTGNSAGIDQGIDGPRRSVAAPEAITQWSAVASNVDGNAGSLGYIPPTEGNKATQTQVGAGNSAGIFQLGGSVDHSNYGEQVQTGDDNNAGMVQAHYFDGDNSNYAKQEQNQNNNTAGLAQEGSGHKSYQNQDGDDNISLAYQQGKDHRLNTHQMGDGNVAYATQSGAANAALIVQYDGQSYTVEQNKGIGNTDFSVGGNQANILQMGPDGDFGAGAIDCGFDEPMDLDMDYDFPGVDLGDICGGC</sequence>
<dbReference type="EMBL" id="VORT01000020">
    <property type="protein sequence ID" value="TXD71343.1"/>
    <property type="molecule type" value="Genomic_DNA"/>
</dbReference>